<dbReference type="Proteomes" id="UP000286921">
    <property type="component" value="Unassembled WGS sequence"/>
</dbReference>
<dbReference type="EMBL" id="BDHI01000007">
    <property type="protein sequence ID" value="GCB20751.1"/>
    <property type="molecule type" value="Genomic_DNA"/>
</dbReference>
<proteinExistence type="predicted"/>
<gene>
    <name evidence="3" type="ORF">AAWM_03636</name>
</gene>
<keyword evidence="1" id="KW-0547">Nucleotide-binding</keyword>
<dbReference type="InterPro" id="IPR043129">
    <property type="entry name" value="ATPase_NBD"/>
</dbReference>
<accession>A0A401KNC3</accession>
<dbReference type="GO" id="GO:0140662">
    <property type="term" value="F:ATP-dependent protein folding chaperone"/>
    <property type="evidence" value="ECO:0007669"/>
    <property type="project" value="InterPro"/>
</dbReference>
<dbReference type="SUPFAM" id="SSF53067">
    <property type="entry name" value="Actin-like ATPase domain"/>
    <property type="match status" value="2"/>
</dbReference>
<dbReference type="STRING" id="105351.A0A401KNC3"/>
<protein>
    <submittedName>
        <fullName evidence="3">Chaperone protein DnaK</fullName>
    </submittedName>
</protein>
<evidence type="ECO:0000313" key="3">
    <source>
        <dbReference type="EMBL" id="GCB20751.1"/>
    </source>
</evidence>
<dbReference type="PANTHER" id="PTHR14187:SF82">
    <property type="entry name" value="FAMILY CHAPERONE, PUTATIVE (AFU_ORTHOLOGUE AFUA_7G08575)-RELATED"/>
    <property type="match status" value="1"/>
</dbReference>
<dbReference type="GO" id="GO:0005524">
    <property type="term" value="F:ATP binding"/>
    <property type="evidence" value="ECO:0007669"/>
    <property type="project" value="UniProtKB-KW"/>
</dbReference>
<dbReference type="InterPro" id="IPR013126">
    <property type="entry name" value="Hsp_70_fam"/>
</dbReference>
<dbReference type="Pfam" id="PF00012">
    <property type="entry name" value="HSP70"/>
    <property type="match status" value="1"/>
</dbReference>
<reference evidence="3 4" key="1">
    <citation type="submission" date="2016-09" db="EMBL/GenBank/DDBJ databases">
        <title>Aspergillus awamori IFM 58123T.</title>
        <authorList>
            <person name="Kusuya Y."/>
            <person name="Shimizu M."/>
            <person name="Takahashi H."/>
            <person name="Yaguchi T."/>
        </authorList>
    </citation>
    <scope>NUCLEOTIDE SEQUENCE [LARGE SCALE GENOMIC DNA]</scope>
    <source>
        <strain evidence="3 4">IFM 58123</strain>
    </source>
</reference>
<organism evidence="3 4">
    <name type="scientific">Aspergillus awamori</name>
    <name type="common">Black koji mold</name>
    <dbReference type="NCBI Taxonomy" id="105351"/>
    <lineage>
        <taxon>Eukaryota</taxon>
        <taxon>Fungi</taxon>
        <taxon>Dikarya</taxon>
        <taxon>Ascomycota</taxon>
        <taxon>Pezizomycotina</taxon>
        <taxon>Eurotiomycetes</taxon>
        <taxon>Eurotiomycetidae</taxon>
        <taxon>Eurotiales</taxon>
        <taxon>Aspergillaceae</taxon>
        <taxon>Aspergillus</taxon>
    </lineage>
</organism>
<evidence type="ECO:0000313" key="4">
    <source>
        <dbReference type="Proteomes" id="UP000286921"/>
    </source>
</evidence>
<dbReference type="Gene3D" id="3.30.420.40">
    <property type="match status" value="1"/>
</dbReference>
<comment type="caution">
    <text evidence="3">The sequence shown here is derived from an EMBL/GenBank/DDBJ whole genome shotgun (WGS) entry which is preliminary data.</text>
</comment>
<name>A0A401KNC3_ASPAW</name>
<dbReference type="PANTHER" id="PTHR14187">
    <property type="entry name" value="ALPHA KINASE/ELONGATION FACTOR 2 KINASE"/>
    <property type="match status" value="1"/>
</dbReference>
<dbReference type="CDD" id="cd10170">
    <property type="entry name" value="ASKHA_NBD_HSP70"/>
    <property type="match status" value="1"/>
</dbReference>
<evidence type="ECO:0000256" key="2">
    <source>
        <dbReference type="ARBA" id="ARBA00022840"/>
    </source>
</evidence>
<keyword evidence="4" id="KW-1185">Reference proteome</keyword>
<evidence type="ECO:0000256" key="1">
    <source>
        <dbReference type="ARBA" id="ARBA00022741"/>
    </source>
</evidence>
<dbReference type="AlphaFoldDB" id="A0A401KNC3"/>
<keyword evidence="2" id="KW-0067">ATP-binding</keyword>
<sequence>MDILDLEHSSRSFDAKPTIVMIMTVRIIPPSSIVASSWLGRKFLQRLFSISSVSPRSHLPSIFANLQSDSVAWALSDAPGQVQCVVDWPGSKGKTYMKTPTVLKYDDTGRFKWGYELDTCLEEKIMGIKLLLDPDHQRPLFDTKGATATQSELQKLGKPLQEVLSDYISAIYQHSLAAISAKFPKGYILTSIEKQLVLSVPAVWSDKAKDITLRAARNAGLNPIELIKEPEAAALFTLNYMNQRGLDKGDAITICDAGGGTVDLVSYEILNINPLELKEVASPTGGIAGSLIINNRFEEWVKSKVGERKYIDLKQTNGYRKAMNDFNDTVKPGFHSKDDPEQHICFPLADFKPDPSDKSIRGDTLILSGNDLYRIFEPVYSEVKRLVNEQIQAVKLRRLQDQHPKGKDIKAIFLVGGLGSNTCIKELLTTTYPDIQVIQPNDAWAAIAKGAVMSKLPQGPQNKPPDVVTTAEKSYGVSAAMIYDEVRDEGREKMWDQWEEKDRCAVMNWYIYKYDNLRRDRKLEFPFYHQLPANPRPADFSASYELLMCDNEHPPVHPDPTVSANCTLDVDLSSVPKNMFIAQTRQSDKVQYQVLNFRLLIKVESARLVFTFEKLGARVRLLLDEESVDIDHALYSGLGAPHQGTPQNESHIAPILDDNFRSGSAKTHDDFRAIVHSASPLRNFRHCTVFGQQTVET</sequence>